<keyword evidence="4" id="KW-1185">Reference proteome</keyword>
<proteinExistence type="predicted"/>
<dbReference type="PROSITE" id="PS51186">
    <property type="entry name" value="GNAT"/>
    <property type="match status" value="1"/>
</dbReference>
<dbReference type="GeneID" id="30206136"/>
<reference evidence="3" key="2">
    <citation type="submission" date="2024-02" db="EMBL/GenBank/DDBJ databases">
        <title>Comparative genomics of Cryptococcus and Kwoniella reveals pathogenesis evolution and contrasting modes of karyotype evolution via chromosome fusion or intercentromeric recombination.</title>
        <authorList>
            <person name="Coelho M.A."/>
            <person name="David-Palma M."/>
            <person name="Shea T."/>
            <person name="Bowers K."/>
            <person name="McGinley-Smith S."/>
            <person name="Mohammad A.W."/>
            <person name="Gnirke A."/>
            <person name="Yurkov A.M."/>
            <person name="Nowrousian M."/>
            <person name="Sun S."/>
            <person name="Cuomo C.A."/>
            <person name="Heitman J."/>
        </authorList>
    </citation>
    <scope>NUCLEOTIDE SEQUENCE</scope>
    <source>
        <strain evidence="3">CBS 10118</strain>
    </source>
</reference>
<feature type="domain" description="N-acetyltransferase" evidence="2">
    <location>
        <begin position="103"/>
        <end position="204"/>
    </location>
</feature>
<keyword evidence="1" id="KW-0808">Transferase</keyword>
<dbReference type="SUPFAM" id="SSF55729">
    <property type="entry name" value="Acyl-CoA N-acyltransferases (Nat)"/>
    <property type="match status" value="1"/>
</dbReference>
<evidence type="ECO:0000256" key="1">
    <source>
        <dbReference type="ARBA" id="ARBA00022679"/>
    </source>
</evidence>
<dbReference type="PANTHER" id="PTHR13947">
    <property type="entry name" value="GNAT FAMILY N-ACETYLTRANSFERASE"/>
    <property type="match status" value="1"/>
</dbReference>
<dbReference type="GO" id="GO:0008080">
    <property type="term" value="F:N-acetyltransferase activity"/>
    <property type="evidence" value="ECO:0007669"/>
    <property type="project" value="InterPro"/>
</dbReference>
<evidence type="ECO:0000259" key="2">
    <source>
        <dbReference type="PROSITE" id="PS51186"/>
    </source>
</evidence>
<reference evidence="3" key="1">
    <citation type="submission" date="2013-07" db="EMBL/GenBank/DDBJ databases">
        <authorList>
            <consortium name="The Broad Institute Genome Sequencing Platform"/>
            <person name="Cuomo C."/>
            <person name="Litvintseva A."/>
            <person name="Chen Y."/>
            <person name="Heitman J."/>
            <person name="Sun S."/>
            <person name="Springer D."/>
            <person name="Dromer F."/>
            <person name="Young S.K."/>
            <person name="Zeng Q."/>
            <person name="Gargeya S."/>
            <person name="Fitzgerald M."/>
            <person name="Abouelleil A."/>
            <person name="Alvarado L."/>
            <person name="Berlin A.M."/>
            <person name="Chapman S.B."/>
            <person name="Dewar J."/>
            <person name="Goldberg J."/>
            <person name="Griggs A."/>
            <person name="Gujja S."/>
            <person name="Hansen M."/>
            <person name="Howarth C."/>
            <person name="Imamovic A."/>
            <person name="Larimer J."/>
            <person name="McCowan C."/>
            <person name="Murphy C."/>
            <person name="Pearson M."/>
            <person name="Priest M."/>
            <person name="Roberts A."/>
            <person name="Saif S."/>
            <person name="Shea T."/>
            <person name="Sykes S."/>
            <person name="Wortman J."/>
            <person name="Nusbaum C."/>
            <person name="Birren B."/>
        </authorList>
    </citation>
    <scope>NUCLEOTIDE SEQUENCE</scope>
    <source>
        <strain evidence="3">CBS 10118</strain>
    </source>
</reference>
<dbReference type="EMBL" id="CP144541">
    <property type="protein sequence ID" value="WVW81050.1"/>
    <property type="molecule type" value="Genomic_DNA"/>
</dbReference>
<dbReference type="KEGG" id="kbi:30206136"/>
<sequence>MQNTKPGRAKVILEKVTPETLKQYAPRLAALTTSHIMNHSRSINFLHPFTSQQAIDLFLKVSPFLSLNGPGRVIMWVAKLPPDERNDALQSINMGGEDTGHSEIVGTVQLAFHTSPNGVHRSEVRKLIVDDRYERRGIARALMIELQRVAKEEGSTLCLLDTEAGYAEHFYTKLGWKLIGYVPNYAMTPDGMEKRDAAYMYLEL</sequence>
<dbReference type="Proteomes" id="UP000092730">
    <property type="component" value="Chromosome 1"/>
</dbReference>
<dbReference type="PANTHER" id="PTHR13947:SF37">
    <property type="entry name" value="LD18367P"/>
    <property type="match status" value="1"/>
</dbReference>
<dbReference type="Pfam" id="PF00583">
    <property type="entry name" value="Acetyltransf_1"/>
    <property type="match status" value="1"/>
</dbReference>
<dbReference type="AlphaFoldDB" id="A0AAJ8K4Z4"/>
<dbReference type="CDD" id="cd04301">
    <property type="entry name" value="NAT_SF"/>
    <property type="match status" value="1"/>
</dbReference>
<gene>
    <name evidence="3" type="ORF">I302_103041</name>
</gene>
<dbReference type="InterPro" id="IPR016181">
    <property type="entry name" value="Acyl_CoA_acyltransferase"/>
</dbReference>
<dbReference type="InterPro" id="IPR050769">
    <property type="entry name" value="NAT_camello-type"/>
</dbReference>
<name>A0AAJ8K4Z4_9TREE</name>
<dbReference type="InterPro" id="IPR000182">
    <property type="entry name" value="GNAT_dom"/>
</dbReference>
<protein>
    <recommendedName>
        <fullName evidence="2">N-acetyltransferase domain-containing protein</fullName>
    </recommendedName>
</protein>
<accession>A0AAJ8K4Z4</accession>
<dbReference type="Gene3D" id="3.40.630.30">
    <property type="match status" value="1"/>
</dbReference>
<evidence type="ECO:0000313" key="3">
    <source>
        <dbReference type="EMBL" id="WVW81050.1"/>
    </source>
</evidence>
<organism evidence="3 4">
    <name type="scientific">Kwoniella bestiolae CBS 10118</name>
    <dbReference type="NCBI Taxonomy" id="1296100"/>
    <lineage>
        <taxon>Eukaryota</taxon>
        <taxon>Fungi</taxon>
        <taxon>Dikarya</taxon>
        <taxon>Basidiomycota</taxon>
        <taxon>Agaricomycotina</taxon>
        <taxon>Tremellomycetes</taxon>
        <taxon>Tremellales</taxon>
        <taxon>Cryptococcaceae</taxon>
        <taxon>Kwoniella</taxon>
    </lineage>
</organism>
<dbReference type="RefSeq" id="XP_019051288.2">
    <property type="nucleotide sequence ID" value="XM_019188410.2"/>
</dbReference>
<evidence type="ECO:0000313" key="4">
    <source>
        <dbReference type="Proteomes" id="UP000092730"/>
    </source>
</evidence>